<dbReference type="InterPro" id="IPR036514">
    <property type="entry name" value="SGNH_hydro_sf"/>
</dbReference>
<dbReference type="PROSITE" id="PS50853">
    <property type="entry name" value="FN3"/>
    <property type="match status" value="2"/>
</dbReference>
<dbReference type="AlphaFoldDB" id="A0AAE0M3D5"/>
<dbReference type="Proteomes" id="UP001286456">
    <property type="component" value="Unassembled WGS sequence"/>
</dbReference>
<dbReference type="InterPro" id="IPR003961">
    <property type="entry name" value="FN3_dom"/>
</dbReference>
<organism evidence="2 3">
    <name type="scientific">Cercophora scortea</name>
    <dbReference type="NCBI Taxonomy" id="314031"/>
    <lineage>
        <taxon>Eukaryota</taxon>
        <taxon>Fungi</taxon>
        <taxon>Dikarya</taxon>
        <taxon>Ascomycota</taxon>
        <taxon>Pezizomycotina</taxon>
        <taxon>Sordariomycetes</taxon>
        <taxon>Sordariomycetidae</taxon>
        <taxon>Sordariales</taxon>
        <taxon>Lasiosphaeriaceae</taxon>
        <taxon>Cercophora</taxon>
    </lineage>
</organism>
<dbReference type="SUPFAM" id="SSF52266">
    <property type="entry name" value="SGNH hydrolase"/>
    <property type="match status" value="1"/>
</dbReference>
<dbReference type="Pfam" id="PF13472">
    <property type="entry name" value="Lipase_GDSL_2"/>
    <property type="match status" value="1"/>
</dbReference>
<dbReference type="InterPro" id="IPR036116">
    <property type="entry name" value="FN3_sf"/>
</dbReference>
<name>A0AAE0M3D5_9PEZI</name>
<accession>A0AAE0M3D5</accession>
<feature type="domain" description="Fibronectin type-III" evidence="1">
    <location>
        <begin position="268"/>
        <end position="358"/>
    </location>
</feature>
<comment type="caution">
    <text evidence="2">The sequence shown here is derived from an EMBL/GenBank/DDBJ whole genome shotgun (WGS) entry which is preliminary data.</text>
</comment>
<reference evidence="2" key="1">
    <citation type="journal article" date="2023" name="Mol. Phylogenet. Evol.">
        <title>Genome-scale phylogeny and comparative genomics of the fungal order Sordariales.</title>
        <authorList>
            <person name="Hensen N."/>
            <person name="Bonometti L."/>
            <person name="Westerberg I."/>
            <person name="Brannstrom I.O."/>
            <person name="Guillou S."/>
            <person name="Cros-Aarteil S."/>
            <person name="Calhoun S."/>
            <person name="Haridas S."/>
            <person name="Kuo A."/>
            <person name="Mondo S."/>
            <person name="Pangilinan J."/>
            <person name="Riley R."/>
            <person name="LaButti K."/>
            <person name="Andreopoulos B."/>
            <person name="Lipzen A."/>
            <person name="Chen C."/>
            <person name="Yan M."/>
            <person name="Daum C."/>
            <person name="Ng V."/>
            <person name="Clum A."/>
            <person name="Steindorff A."/>
            <person name="Ohm R.A."/>
            <person name="Martin F."/>
            <person name="Silar P."/>
            <person name="Natvig D.O."/>
            <person name="Lalanne C."/>
            <person name="Gautier V."/>
            <person name="Ament-Velasquez S.L."/>
            <person name="Kruys A."/>
            <person name="Hutchinson M.I."/>
            <person name="Powell A.J."/>
            <person name="Barry K."/>
            <person name="Miller A.N."/>
            <person name="Grigoriev I.V."/>
            <person name="Debuchy R."/>
            <person name="Gladieux P."/>
            <person name="Hiltunen Thoren M."/>
            <person name="Johannesson H."/>
        </authorList>
    </citation>
    <scope>NUCLEOTIDE SEQUENCE</scope>
    <source>
        <strain evidence="2">SMH4131-1</strain>
    </source>
</reference>
<dbReference type="SMART" id="SM00060">
    <property type="entry name" value="FN3"/>
    <property type="match status" value="3"/>
</dbReference>
<evidence type="ECO:0000313" key="2">
    <source>
        <dbReference type="EMBL" id="KAK3317238.1"/>
    </source>
</evidence>
<proteinExistence type="predicted"/>
<reference evidence="2" key="2">
    <citation type="submission" date="2023-06" db="EMBL/GenBank/DDBJ databases">
        <authorList>
            <consortium name="Lawrence Berkeley National Laboratory"/>
            <person name="Haridas S."/>
            <person name="Hensen N."/>
            <person name="Bonometti L."/>
            <person name="Westerberg I."/>
            <person name="Brannstrom I.O."/>
            <person name="Guillou S."/>
            <person name="Cros-Aarteil S."/>
            <person name="Calhoun S."/>
            <person name="Kuo A."/>
            <person name="Mondo S."/>
            <person name="Pangilinan J."/>
            <person name="Riley R."/>
            <person name="Labutti K."/>
            <person name="Andreopoulos B."/>
            <person name="Lipzen A."/>
            <person name="Chen C."/>
            <person name="Yanf M."/>
            <person name="Daum C."/>
            <person name="Ng V."/>
            <person name="Clum A."/>
            <person name="Steindorff A."/>
            <person name="Ohm R."/>
            <person name="Martin F."/>
            <person name="Silar P."/>
            <person name="Natvig D."/>
            <person name="Lalanne C."/>
            <person name="Gautier V."/>
            <person name="Ament-Velasquez S.L."/>
            <person name="Kruys A."/>
            <person name="Hutchinson M.I."/>
            <person name="Powell A.J."/>
            <person name="Barry K."/>
            <person name="Miller A.N."/>
            <person name="Grigoriev I.V."/>
            <person name="Debuchy R."/>
            <person name="Gladieux P."/>
            <person name="Thoren M.H."/>
            <person name="Johannesson H."/>
        </authorList>
    </citation>
    <scope>NUCLEOTIDE SEQUENCE</scope>
    <source>
        <strain evidence="2">SMH4131-1</strain>
    </source>
</reference>
<dbReference type="Gene3D" id="2.60.40.10">
    <property type="entry name" value="Immunoglobulins"/>
    <property type="match status" value="3"/>
</dbReference>
<sequence length="611" mass="65939">MASNQTPIKVMVVGDSISHGREGDWTWRYRIWEWFRREGVPILFVGPYKGTVPPDDPEPPRPPPLISEPARPGYLRTDGGYAKGASPDFLANSDHFAVGGRQAAQAMRLVAEQVATYQPDYCLVQLGFNDVAWGRYAPALVLASIKFLVNQARSAKPDLKFAIANVPQRTFIPGREDLPGSTDAYNALLARSIPRWSTEGSPVALVRLCENYSCGPDTSKAAYDGLHPNALGEYQIAQAFSRTLVEAFSIGLNELRIPVDILARPMPTPTNFQATPSPGGIVVTWDAVYGAFGYDIRVRIAGSSSPEEWFATYHVNSNRHDTTRCVAGEKWEYQLRTSGGNIVHSPWSAIVSAVAHPETAPGPRNIVTHPTASGFTATWDPPIGDFGDIDRYGVYWFDTDTPGAFPGVVGVRETAAEIVGLTAGHQYIVALDTWTAAGGGLLAGARPVRVGMGKPPTPTGVHAVALDNTTVELIWELDPSATGYVVWIADADDHNTCGNCCSSQHDADSLLQGKRPEPRHRIICDNTATLTIAKEGDTPSLRSVVIGGLVPSVCEFVFAVGAYNGNDESDLSEWVMADICTRLLKGVNIDEGDSVHIRIEGIGATDSPDDT</sequence>
<dbReference type="PANTHER" id="PTHR30383">
    <property type="entry name" value="THIOESTERASE 1/PROTEASE 1/LYSOPHOSPHOLIPASE L1"/>
    <property type="match status" value="1"/>
</dbReference>
<keyword evidence="3" id="KW-1185">Reference proteome</keyword>
<dbReference type="CDD" id="cd01833">
    <property type="entry name" value="XynB_like"/>
    <property type="match status" value="1"/>
</dbReference>
<protein>
    <submittedName>
        <fullName evidence="2">Carbohydrate esterase family 3 protein</fullName>
    </submittedName>
</protein>
<dbReference type="CDD" id="cd00063">
    <property type="entry name" value="FN3"/>
    <property type="match status" value="1"/>
</dbReference>
<evidence type="ECO:0000259" key="1">
    <source>
        <dbReference type="PROSITE" id="PS50853"/>
    </source>
</evidence>
<dbReference type="GO" id="GO:0004622">
    <property type="term" value="F:phosphatidylcholine lysophospholipase activity"/>
    <property type="evidence" value="ECO:0007669"/>
    <property type="project" value="TreeGrafter"/>
</dbReference>
<dbReference type="PANTHER" id="PTHR30383:SF19">
    <property type="entry name" value="FIBRONECTIN TYPE-III DOMAIN-CONTAINING PROTEIN"/>
    <property type="match status" value="1"/>
</dbReference>
<feature type="domain" description="Fibronectin type-III" evidence="1">
    <location>
        <begin position="360"/>
        <end position="453"/>
    </location>
</feature>
<dbReference type="InterPro" id="IPR013830">
    <property type="entry name" value="SGNH_hydro"/>
</dbReference>
<dbReference type="Pfam" id="PF00041">
    <property type="entry name" value="fn3"/>
    <property type="match status" value="1"/>
</dbReference>
<evidence type="ECO:0000313" key="3">
    <source>
        <dbReference type="Proteomes" id="UP001286456"/>
    </source>
</evidence>
<dbReference type="EMBL" id="JAUEPO010000007">
    <property type="protein sequence ID" value="KAK3317238.1"/>
    <property type="molecule type" value="Genomic_DNA"/>
</dbReference>
<dbReference type="Gene3D" id="3.40.50.1110">
    <property type="entry name" value="SGNH hydrolase"/>
    <property type="match status" value="1"/>
</dbReference>
<dbReference type="SUPFAM" id="SSF49265">
    <property type="entry name" value="Fibronectin type III"/>
    <property type="match status" value="2"/>
</dbReference>
<dbReference type="InterPro" id="IPR051532">
    <property type="entry name" value="Ester_Hydrolysis_Enzymes"/>
</dbReference>
<dbReference type="InterPro" id="IPR013783">
    <property type="entry name" value="Ig-like_fold"/>
</dbReference>
<gene>
    <name evidence="2" type="ORF">B0T19DRAFT_287804</name>
</gene>